<dbReference type="EMBL" id="OV696687">
    <property type="protein sequence ID" value="CAH1253957.1"/>
    <property type="molecule type" value="Genomic_DNA"/>
</dbReference>
<dbReference type="GO" id="GO:0012505">
    <property type="term" value="C:endomembrane system"/>
    <property type="evidence" value="ECO:0007669"/>
    <property type="project" value="UniProtKB-SubCell"/>
</dbReference>
<evidence type="ECO:0000256" key="3">
    <source>
        <dbReference type="ARBA" id="ARBA00022692"/>
    </source>
</evidence>
<dbReference type="PRINTS" id="PR00261">
    <property type="entry name" value="LDLRECEPTOR"/>
</dbReference>
<gene>
    <name evidence="14" type="primary">SORL1</name>
    <name evidence="14" type="ORF">BLAG_LOCUS13546</name>
</gene>
<keyword evidence="9" id="KW-0675">Receptor</keyword>
<dbReference type="GO" id="GO:0043235">
    <property type="term" value="C:receptor complex"/>
    <property type="evidence" value="ECO:0007669"/>
    <property type="project" value="TreeGrafter"/>
</dbReference>
<feature type="disulfide bond" evidence="11">
    <location>
        <begin position="132"/>
        <end position="150"/>
    </location>
</feature>
<keyword evidence="15" id="KW-1185">Reference proteome</keyword>
<keyword evidence="3" id="KW-0812">Transmembrane</keyword>
<dbReference type="FunFam" id="4.10.400.10:FF:000034">
    <property type="entry name" value="Low-density lipoprotein receptor-related protein 2"/>
    <property type="match status" value="1"/>
</dbReference>
<keyword evidence="5" id="KW-0677">Repeat</keyword>
<feature type="disulfide bond" evidence="11">
    <location>
        <begin position="53"/>
        <end position="68"/>
    </location>
</feature>
<feature type="disulfide bond" evidence="11">
    <location>
        <begin position="103"/>
        <end position="118"/>
    </location>
</feature>
<dbReference type="GO" id="GO:0016324">
    <property type="term" value="C:apical plasma membrane"/>
    <property type="evidence" value="ECO:0007669"/>
    <property type="project" value="TreeGrafter"/>
</dbReference>
<evidence type="ECO:0000313" key="15">
    <source>
        <dbReference type="Proteomes" id="UP000838412"/>
    </source>
</evidence>
<feature type="disulfide bond" evidence="11">
    <location>
        <begin position="125"/>
        <end position="137"/>
    </location>
</feature>
<evidence type="ECO:0000256" key="10">
    <source>
        <dbReference type="ARBA" id="ARBA00023180"/>
    </source>
</evidence>
<keyword evidence="4 13" id="KW-0732">Signal</keyword>
<dbReference type="InterPro" id="IPR023415">
    <property type="entry name" value="LDLR_class-A_CS"/>
</dbReference>
<evidence type="ECO:0000313" key="14">
    <source>
        <dbReference type="EMBL" id="CAH1253957.1"/>
    </source>
</evidence>
<accession>A0A8K0EMB5</accession>
<dbReference type="InterPro" id="IPR036055">
    <property type="entry name" value="LDL_receptor-like_sf"/>
</dbReference>
<dbReference type="CDD" id="cd00112">
    <property type="entry name" value="LDLa"/>
    <property type="match status" value="3"/>
</dbReference>
<feature type="compositionally biased region" description="Low complexity" evidence="12">
    <location>
        <begin position="231"/>
        <end position="249"/>
    </location>
</feature>
<dbReference type="AlphaFoldDB" id="A0A8K0EMB5"/>
<dbReference type="Gene3D" id="4.10.400.10">
    <property type="entry name" value="Low-density Lipoprotein Receptor"/>
    <property type="match status" value="3"/>
</dbReference>
<dbReference type="SMART" id="SM00192">
    <property type="entry name" value="LDLa"/>
    <property type="match status" value="3"/>
</dbReference>
<feature type="compositionally biased region" description="Low complexity" evidence="12">
    <location>
        <begin position="172"/>
        <end position="182"/>
    </location>
</feature>
<comment type="caution">
    <text evidence="11">Lacks conserved residue(s) required for the propagation of feature annotation.</text>
</comment>
<evidence type="ECO:0000256" key="5">
    <source>
        <dbReference type="ARBA" id="ARBA00022737"/>
    </source>
</evidence>
<comment type="subcellular location">
    <subcellularLocation>
        <location evidence="2">Endomembrane system</location>
    </subcellularLocation>
    <subcellularLocation>
        <location evidence="1">Membrane</location>
        <topology evidence="1">Single-pass membrane protein</topology>
    </subcellularLocation>
</comment>
<evidence type="ECO:0000256" key="6">
    <source>
        <dbReference type="ARBA" id="ARBA00022989"/>
    </source>
</evidence>
<keyword evidence="8 11" id="KW-1015">Disulfide bond</keyword>
<evidence type="ECO:0000256" key="12">
    <source>
        <dbReference type="SAM" id="MobiDB-lite"/>
    </source>
</evidence>
<evidence type="ECO:0000256" key="11">
    <source>
        <dbReference type="PROSITE-ProRule" id="PRU00124"/>
    </source>
</evidence>
<feature type="chain" id="PRO_5035435376" evidence="13">
    <location>
        <begin position="22"/>
        <end position="371"/>
    </location>
</feature>
<keyword evidence="10" id="KW-0325">Glycoprotein</keyword>
<dbReference type="PROSITE" id="PS01209">
    <property type="entry name" value="LDLRA_1"/>
    <property type="match status" value="2"/>
</dbReference>
<feature type="region of interest" description="Disordered" evidence="12">
    <location>
        <begin position="214"/>
        <end position="257"/>
    </location>
</feature>
<keyword evidence="7" id="KW-0472">Membrane</keyword>
<dbReference type="Proteomes" id="UP000838412">
    <property type="component" value="Chromosome 2"/>
</dbReference>
<dbReference type="PANTHER" id="PTHR22722:SF14">
    <property type="entry name" value="MEGALIN, ISOFORM A"/>
    <property type="match status" value="1"/>
</dbReference>
<dbReference type="GO" id="GO:0042562">
    <property type="term" value="F:hormone binding"/>
    <property type="evidence" value="ECO:0007669"/>
    <property type="project" value="TreeGrafter"/>
</dbReference>
<feature type="disulfide bond" evidence="11">
    <location>
        <begin position="41"/>
        <end position="59"/>
    </location>
</feature>
<feature type="signal peptide" evidence="13">
    <location>
        <begin position="1"/>
        <end position="21"/>
    </location>
</feature>
<evidence type="ECO:0000256" key="7">
    <source>
        <dbReference type="ARBA" id="ARBA00023136"/>
    </source>
</evidence>
<organism evidence="14 15">
    <name type="scientific">Branchiostoma lanceolatum</name>
    <name type="common">Common lancelet</name>
    <name type="synonym">Amphioxus lanceolatum</name>
    <dbReference type="NCBI Taxonomy" id="7740"/>
    <lineage>
        <taxon>Eukaryota</taxon>
        <taxon>Metazoa</taxon>
        <taxon>Chordata</taxon>
        <taxon>Cephalochordata</taxon>
        <taxon>Leptocardii</taxon>
        <taxon>Amphioxiformes</taxon>
        <taxon>Branchiostomatidae</taxon>
        <taxon>Branchiostoma</taxon>
    </lineage>
</organism>
<feature type="region of interest" description="Disordered" evidence="12">
    <location>
        <begin position="164"/>
        <end position="184"/>
    </location>
</feature>
<proteinExistence type="predicted"/>
<dbReference type="OrthoDB" id="10062665at2759"/>
<dbReference type="PROSITE" id="PS50068">
    <property type="entry name" value="LDLRA_2"/>
    <property type="match status" value="3"/>
</dbReference>
<dbReference type="FunFam" id="4.10.400.10:FF:000045">
    <property type="entry name" value="Low-density lipoprotein receptor-related protein 2"/>
    <property type="match status" value="1"/>
</dbReference>
<dbReference type="Pfam" id="PF00057">
    <property type="entry name" value="Ldl_recept_a"/>
    <property type="match status" value="3"/>
</dbReference>
<dbReference type="PANTHER" id="PTHR22722">
    <property type="entry name" value="LOW-DENSITY LIPOPROTEIN RECEPTOR-RELATED PROTEIN 2-RELATED"/>
    <property type="match status" value="1"/>
</dbReference>
<dbReference type="GO" id="GO:0006898">
    <property type="term" value="P:receptor-mediated endocytosis"/>
    <property type="evidence" value="ECO:0007669"/>
    <property type="project" value="TreeGrafter"/>
</dbReference>
<evidence type="ECO:0000256" key="4">
    <source>
        <dbReference type="ARBA" id="ARBA00022729"/>
    </source>
</evidence>
<evidence type="ECO:0000256" key="1">
    <source>
        <dbReference type="ARBA" id="ARBA00004167"/>
    </source>
</evidence>
<protein>
    <submittedName>
        <fullName evidence="14">SORL1 protein</fullName>
    </submittedName>
</protein>
<evidence type="ECO:0000256" key="2">
    <source>
        <dbReference type="ARBA" id="ARBA00004308"/>
    </source>
</evidence>
<reference evidence="14" key="1">
    <citation type="submission" date="2022-01" db="EMBL/GenBank/DDBJ databases">
        <authorList>
            <person name="Braso-Vives M."/>
        </authorList>
    </citation>
    <scope>NUCLEOTIDE SEQUENCE</scope>
</reference>
<keyword evidence="6" id="KW-1133">Transmembrane helix</keyword>
<evidence type="ECO:0000256" key="9">
    <source>
        <dbReference type="ARBA" id="ARBA00023170"/>
    </source>
</evidence>
<dbReference type="InterPro" id="IPR002172">
    <property type="entry name" value="LDrepeatLR_classA_rpt"/>
</dbReference>
<evidence type="ECO:0000256" key="8">
    <source>
        <dbReference type="ARBA" id="ARBA00023157"/>
    </source>
</evidence>
<feature type="disulfide bond" evidence="11">
    <location>
        <begin position="144"/>
        <end position="159"/>
    </location>
</feature>
<dbReference type="SUPFAM" id="SSF57424">
    <property type="entry name" value="LDL receptor-like module"/>
    <property type="match status" value="3"/>
</dbReference>
<dbReference type="InterPro" id="IPR051221">
    <property type="entry name" value="LDLR-related"/>
</dbReference>
<evidence type="ECO:0000256" key="13">
    <source>
        <dbReference type="SAM" id="SignalP"/>
    </source>
</evidence>
<sequence length="371" mass="40490">MLRGTFFLLAVLSVCSGRGRAQDVPVQEVYFPGRPCHEFLCANEVCVSRRVVCNGVSECGDNSDERNCHGAPGNDNTQTSSRCSAHQFLCRDMTQCLYQGYRCDGEADCRDGSDEVNCQTGPTGCLQNQLRCGSGACVPVSYRCDNVADCDDGTDESGCYHPVNPGPPQPTEAPATATAEGQCNGHSNTVDHRNGHCLVRTACTTRWASGVRPVFQGTPVTPPRVRRTPAHRSSTSATATDTPDTATPPGTVCGARRDTTGIRGMVIRTTAYLSVRVKGHRDMFKVKQTRINQIKVKQVKINLVKQVMVSLTKVKQIRASLVKVKQTRVKVKQTRVKRVKVSRRSCRTLLESGADVSTTPRNVTRQVSNAW</sequence>
<name>A0A8K0EMB5_BRALA</name>